<protein>
    <submittedName>
        <fullName evidence="1">Uncharacterized protein</fullName>
    </submittedName>
</protein>
<evidence type="ECO:0000313" key="2">
    <source>
        <dbReference type="Proteomes" id="UP000324222"/>
    </source>
</evidence>
<dbReference type="EMBL" id="VSRR010007039">
    <property type="protein sequence ID" value="MPC46085.1"/>
    <property type="molecule type" value="Genomic_DNA"/>
</dbReference>
<comment type="caution">
    <text evidence="1">The sequence shown here is derived from an EMBL/GenBank/DDBJ whole genome shotgun (WGS) entry which is preliminary data.</text>
</comment>
<dbReference type="AlphaFoldDB" id="A0A5B7FKY3"/>
<sequence>MPGDEMCHKAQRECHYLPLSPHLARPHQSVARGRSTPQIHIIPVITHRHSACDYFTLTHDADQRPARACLLHKMSR</sequence>
<dbReference type="Proteomes" id="UP000324222">
    <property type="component" value="Unassembled WGS sequence"/>
</dbReference>
<name>A0A5B7FKY3_PORTR</name>
<proteinExistence type="predicted"/>
<reference evidence="1 2" key="1">
    <citation type="submission" date="2019-05" db="EMBL/GenBank/DDBJ databases">
        <title>Another draft genome of Portunus trituberculatus and its Hox gene families provides insights of decapod evolution.</title>
        <authorList>
            <person name="Jeong J.-H."/>
            <person name="Song I."/>
            <person name="Kim S."/>
            <person name="Choi T."/>
            <person name="Kim D."/>
            <person name="Ryu S."/>
            <person name="Kim W."/>
        </authorList>
    </citation>
    <scope>NUCLEOTIDE SEQUENCE [LARGE SCALE GENOMIC DNA]</scope>
    <source>
        <tissue evidence="1">Muscle</tissue>
    </source>
</reference>
<evidence type="ECO:0000313" key="1">
    <source>
        <dbReference type="EMBL" id="MPC46085.1"/>
    </source>
</evidence>
<keyword evidence="2" id="KW-1185">Reference proteome</keyword>
<organism evidence="1 2">
    <name type="scientific">Portunus trituberculatus</name>
    <name type="common">Swimming crab</name>
    <name type="synonym">Neptunus trituberculatus</name>
    <dbReference type="NCBI Taxonomy" id="210409"/>
    <lineage>
        <taxon>Eukaryota</taxon>
        <taxon>Metazoa</taxon>
        <taxon>Ecdysozoa</taxon>
        <taxon>Arthropoda</taxon>
        <taxon>Crustacea</taxon>
        <taxon>Multicrustacea</taxon>
        <taxon>Malacostraca</taxon>
        <taxon>Eumalacostraca</taxon>
        <taxon>Eucarida</taxon>
        <taxon>Decapoda</taxon>
        <taxon>Pleocyemata</taxon>
        <taxon>Brachyura</taxon>
        <taxon>Eubrachyura</taxon>
        <taxon>Portunoidea</taxon>
        <taxon>Portunidae</taxon>
        <taxon>Portuninae</taxon>
        <taxon>Portunus</taxon>
    </lineage>
</organism>
<accession>A0A5B7FKY3</accession>
<gene>
    <name evidence="1" type="ORF">E2C01_039794</name>
</gene>